<dbReference type="RefSeq" id="WP_023508717.1">
    <property type="nucleotide sequence ID" value="NZ_AWTC01000001.1"/>
</dbReference>
<accession>V6J134</accession>
<dbReference type="PANTHER" id="PTHR30570">
    <property type="entry name" value="PERIPLASMIC PHOSPHATE BINDING COMPONENT OF PHOSPHATE ABC TRANSPORTER"/>
    <property type="match status" value="1"/>
</dbReference>
<evidence type="ECO:0000256" key="13">
    <source>
        <dbReference type="SAM" id="MobiDB-lite"/>
    </source>
</evidence>
<dbReference type="NCBIfam" id="TIGR02136">
    <property type="entry name" value="ptsS_2"/>
    <property type="match status" value="1"/>
</dbReference>
<keyword evidence="9" id="KW-0472">Membrane</keyword>
<evidence type="ECO:0000313" key="16">
    <source>
        <dbReference type="Proteomes" id="UP000018296"/>
    </source>
</evidence>
<evidence type="ECO:0000256" key="10">
    <source>
        <dbReference type="ARBA" id="ARBA00023139"/>
    </source>
</evidence>
<dbReference type="Gene3D" id="3.40.190.10">
    <property type="entry name" value="Periplasmic binding protein-like II"/>
    <property type="match status" value="2"/>
</dbReference>
<keyword evidence="6 12" id="KW-1003">Cell membrane</keyword>
<evidence type="ECO:0000256" key="8">
    <source>
        <dbReference type="ARBA" id="ARBA00022729"/>
    </source>
</evidence>
<dbReference type="GO" id="GO:0005886">
    <property type="term" value="C:plasma membrane"/>
    <property type="evidence" value="ECO:0007669"/>
    <property type="project" value="UniProtKB-SubCell"/>
</dbReference>
<proteinExistence type="inferred from homology"/>
<dbReference type="PATRIC" id="fig|1395513.3.peg.409"/>
<evidence type="ECO:0000313" key="15">
    <source>
        <dbReference type="EMBL" id="EST13547.1"/>
    </source>
</evidence>
<dbReference type="PROSITE" id="PS51257">
    <property type="entry name" value="PROKAR_LIPOPROTEIN"/>
    <property type="match status" value="1"/>
</dbReference>
<evidence type="ECO:0000256" key="4">
    <source>
        <dbReference type="ARBA" id="ARBA00011529"/>
    </source>
</evidence>
<dbReference type="GO" id="GO:0006817">
    <property type="term" value="P:phosphate ion transport"/>
    <property type="evidence" value="ECO:0007669"/>
    <property type="project" value="UniProtKB-UniRule"/>
</dbReference>
<keyword evidence="8 12" id="KW-0732">Signal</keyword>
<evidence type="ECO:0000256" key="1">
    <source>
        <dbReference type="ARBA" id="ARBA00002841"/>
    </source>
</evidence>
<keyword evidence="5 12" id="KW-0813">Transport</keyword>
<dbReference type="InterPro" id="IPR011862">
    <property type="entry name" value="Phos-bd"/>
</dbReference>
<comment type="subcellular location">
    <subcellularLocation>
        <location evidence="2 12">Cell membrane</location>
        <topology evidence="2 12">Lipid-anchor</topology>
    </subcellularLocation>
</comment>
<dbReference type="CDD" id="cd13653">
    <property type="entry name" value="PBP2_phosphate_like_1"/>
    <property type="match status" value="1"/>
</dbReference>
<keyword evidence="10 12" id="KW-0564">Palmitate</keyword>
<evidence type="ECO:0000256" key="11">
    <source>
        <dbReference type="ARBA" id="ARBA00023288"/>
    </source>
</evidence>
<reference evidence="15 16" key="1">
    <citation type="journal article" date="2013" name="Genome Announc.">
        <title>Genome Sequence of Sporolactobacillus laevolacticus DSM442, an Efficient Polymer-Grade D-Lactate Producer from Agricultural Waste Cottonseed as a Nitrogen Source.</title>
        <authorList>
            <person name="Wang H."/>
            <person name="Wang L."/>
            <person name="Ju J."/>
            <person name="Yu B."/>
            <person name="Ma Y."/>
        </authorList>
    </citation>
    <scope>NUCLEOTIDE SEQUENCE [LARGE SCALE GENOMIC DNA]</scope>
    <source>
        <strain evidence="15 16">DSM 442</strain>
    </source>
</reference>
<evidence type="ECO:0000256" key="12">
    <source>
        <dbReference type="RuleBase" id="RU367119"/>
    </source>
</evidence>
<dbReference type="GO" id="GO:0042301">
    <property type="term" value="F:phosphate ion binding"/>
    <property type="evidence" value="ECO:0007669"/>
    <property type="project" value="UniProtKB-UniRule"/>
</dbReference>
<keyword evidence="16" id="KW-1185">Reference proteome</keyword>
<evidence type="ECO:0000256" key="5">
    <source>
        <dbReference type="ARBA" id="ARBA00022448"/>
    </source>
</evidence>
<organism evidence="15 16">
    <name type="scientific">Sporolactobacillus laevolacticus DSM 442</name>
    <dbReference type="NCBI Taxonomy" id="1395513"/>
    <lineage>
        <taxon>Bacteria</taxon>
        <taxon>Bacillati</taxon>
        <taxon>Bacillota</taxon>
        <taxon>Bacilli</taxon>
        <taxon>Bacillales</taxon>
        <taxon>Sporolactobacillaceae</taxon>
        <taxon>Sporolactobacillus</taxon>
    </lineage>
</organism>
<evidence type="ECO:0000256" key="3">
    <source>
        <dbReference type="ARBA" id="ARBA00008725"/>
    </source>
</evidence>
<dbReference type="EMBL" id="AWTC01000001">
    <property type="protein sequence ID" value="EST13547.1"/>
    <property type="molecule type" value="Genomic_DNA"/>
</dbReference>
<feature type="region of interest" description="Disordered" evidence="13">
    <location>
        <begin position="28"/>
        <end position="50"/>
    </location>
</feature>
<feature type="chain" id="PRO_5039756159" description="Phosphate-binding protein" evidence="12">
    <location>
        <begin position="24"/>
        <end position="312"/>
    </location>
</feature>
<dbReference type="Proteomes" id="UP000018296">
    <property type="component" value="Unassembled WGS sequence"/>
</dbReference>
<dbReference type="AlphaFoldDB" id="V6J134"/>
<feature type="domain" description="PBP" evidence="14">
    <location>
        <begin position="45"/>
        <end position="281"/>
    </location>
</feature>
<dbReference type="Pfam" id="PF12849">
    <property type="entry name" value="PBP_like_2"/>
    <property type="match status" value="1"/>
</dbReference>
<comment type="function">
    <text evidence="12">Involved in the system for phosphate transport across the cytoplasmic membrane.</text>
</comment>
<keyword evidence="7 12" id="KW-0592">Phosphate transport</keyword>
<sequence length="312" mass="32644">MKKKNLLAIGLALVLSLTLILSACGNGSSSGSSDSSSSSKSDSSSSTEALSGKITIGGSTALQPLAAQAAKEFMDKNPNVQIEVQGGGSGTGLSEAQAGNFDIGMSDVFAESKSNIDAKALKDYQVAVVGMTAAVNPKAGVKNLSKKDLQAVFTGKVKNWKEVGGKDLKITLVNRPDGSGTRATFDQFALDNKTPAEGITQDSTNTVKKIISETPGAIGYMALSYFTANDSSVVKLSIDGVEANDDNVASGKFPVWAYEHMYTKGEPSKLVKAFLDFIMSDAVQTKDVPAQGYLSVNDMKVQRDATGKQSDK</sequence>
<dbReference type="STRING" id="1395513.P343_02025"/>
<dbReference type="SUPFAM" id="SSF53850">
    <property type="entry name" value="Periplasmic binding protein-like II"/>
    <property type="match status" value="1"/>
</dbReference>
<gene>
    <name evidence="15" type="ORF">P343_02025</name>
</gene>
<evidence type="ECO:0000259" key="14">
    <source>
        <dbReference type="Pfam" id="PF12849"/>
    </source>
</evidence>
<comment type="function">
    <text evidence="1">Part of the ABC transporter complex PstSACB involved in phosphate import.</text>
</comment>
<comment type="subunit">
    <text evidence="4 12">The complex is composed of two ATP-binding proteins (PstB), two transmembrane proteins (PstC and PstA) and a solute-binding protein (PstS).</text>
</comment>
<evidence type="ECO:0000256" key="6">
    <source>
        <dbReference type="ARBA" id="ARBA00022475"/>
    </source>
</evidence>
<dbReference type="PANTHER" id="PTHR30570:SF4">
    <property type="entry name" value="PHOSPHATE-BINDING PROTEIN PSTS 1"/>
    <property type="match status" value="1"/>
</dbReference>
<evidence type="ECO:0000256" key="7">
    <source>
        <dbReference type="ARBA" id="ARBA00022592"/>
    </source>
</evidence>
<evidence type="ECO:0000256" key="9">
    <source>
        <dbReference type="ARBA" id="ARBA00023136"/>
    </source>
</evidence>
<evidence type="ECO:0000256" key="2">
    <source>
        <dbReference type="ARBA" id="ARBA00004193"/>
    </source>
</evidence>
<comment type="caution">
    <text evidence="15">The sequence shown here is derived from an EMBL/GenBank/DDBJ whole genome shotgun (WGS) entry which is preliminary data.</text>
</comment>
<protein>
    <recommendedName>
        <fullName evidence="12">Phosphate-binding protein</fullName>
    </recommendedName>
</protein>
<feature type="signal peptide" evidence="12">
    <location>
        <begin position="1"/>
        <end position="23"/>
    </location>
</feature>
<dbReference type="InterPro" id="IPR050811">
    <property type="entry name" value="Phosphate_ABC_transporter"/>
</dbReference>
<dbReference type="OrthoDB" id="9790048at2"/>
<keyword evidence="11 12" id="KW-0449">Lipoprotein</keyword>
<comment type="similarity">
    <text evidence="3 12">Belongs to the PstS family.</text>
</comment>
<feature type="compositionally biased region" description="Low complexity" evidence="13">
    <location>
        <begin position="28"/>
        <end position="46"/>
    </location>
</feature>
<dbReference type="eggNOG" id="COG0226">
    <property type="taxonomic scope" value="Bacteria"/>
</dbReference>
<dbReference type="InterPro" id="IPR024370">
    <property type="entry name" value="PBP_domain"/>
</dbReference>
<name>V6J134_9BACL</name>